<evidence type="ECO:0000313" key="18">
    <source>
        <dbReference type="Proteomes" id="UP000239002"/>
    </source>
</evidence>
<proteinExistence type="inferred from homology"/>
<dbReference type="GO" id="GO:0015648">
    <property type="term" value="F:lipid-linked peptidoglycan transporter activity"/>
    <property type="evidence" value="ECO:0007669"/>
    <property type="project" value="TreeGrafter"/>
</dbReference>
<evidence type="ECO:0000256" key="13">
    <source>
        <dbReference type="ARBA" id="ARBA00041418"/>
    </source>
</evidence>
<evidence type="ECO:0000256" key="7">
    <source>
        <dbReference type="ARBA" id="ARBA00022989"/>
    </source>
</evidence>
<keyword evidence="17" id="KW-0131">Cell cycle</keyword>
<feature type="transmembrane region" description="Helical" evidence="16">
    <location>
        <begin position="136"/>
        <end position="154"/>
    </location>
</feature>
<evidence type="ECO:0000256" key="4">
    <source>
        <dbReference type="ARBA" id="ARBA00022692"/>
    </source>
</evidence>
<protein>
    <recommendedName>
        <fullName evidence="12">Probable peptidoglycan glycosyltransferase FtsW</fullName>
        <ecNumber evidence="14">2.4.99.28</ecNumber>
    </recommendedName>
    <alternativeName>
        <fullName evidence="13">Cell division protein FtsW</fullName>
    </alternativeName>
    <alternativeName>
        <fullName evidence="10">Cell wall polymerase</fullName>
    </alternativeName>
    <alternativeName>
        <fullName evidence="9">Peptidoglycan polymerase</fullName>
    </alternativeName>
</protein>
<dbReference type="AlphaFoldDB" id="A0A2S6IJT9"/>
<gene>
    <name evidence="17" type="ORF">LY01_02085</name>
</gene>
<feature type="transmembrane region" description="Helical" evidence="16">
    <location>
        <begin position="184"/>
        <end position="205"/>
    </location>
</feature>
<comment type="subcellular location">
    <subcellularLocation>
        <location evidence="1">Membrane</location>
        <topology evidence="1">Multi-pass membrane protein</topology>
    </subcellularLocation>
</comment>
<feature type="transmembrane region" description="Helical" evidence="16">
    <location>
        <begin position="302"/>
        <end position="320"/>
    </location>
</feature>
<keyword evidence="18" id="KW-1185">Reference proteome</keyword>
<evidence type="ECO:0000256" key="16">
    <source>
        <dbReference type="SAM" id="Phobius"/>
    </source>
</evidence>
<dbReference type="GO" id="GO:0008955">
    <property type="term" value="F:peptidoglycan glycosyltransferase activity"/>
    <property type="evidence" value="ECO:0007669"/>
    <property type="project" value="UniProtKB-EC"/>
</dbReference>
<feature type="transmembrane region" description="Helical" evidence="16">
    <location>
        <begin position="160"/>
        <end position="177"/>
    </location>
</feature>
<keyword evidence="5" id="KW-0133">Cell shape</keyword>
<dbReference type="GO" id="GO:0009252">
    <property type="term" value="P:peptidoglycan biosynthetic process"/>
    <property type="evidence" value="ECO:0007669"/>
    <property type="project" value="UniProtKB-KW"/>
</dbReference>
<evidence type="ECO:0000256" key="9">
    <source>
        <dbReference type="ARBA" id="ARBA00032370"/>
    </source>
</evidence>
<dbReference type="EMBL" id="PTJE01000004">
    <property type="protein sequence ID" value="PPK94446.1"/>
    <property type="molecule type" value="Genomic_DNA"/>
</dbReference>
<evidence type="ECO:0000256" key="6">
    <source>
        <dbReference type="ARBA" id="ARBA00022984"/>
    </source>
</evidence>
<evidence type="ECO:0000256" key="2">
    <source>
        <dbReference type="ARBA" id="ARBA00022676"/>
    </source>
</evidence>
<evidence type="ECO:0000256" key="12">
    <source>
        <dbReference type="ARBA" id="ARBA00041185"/>
    </source>
</evidence>
<organism evidence="17 18">
    <name type="scientific">Nonlabens xylanidelens</name>
    <dbReference type="NCBI Taxonomy" id="191564"/>
    <lineage>
        <taxon>Bacteria</taxon>
        <taxon>Pseudomonadati</taxon>
        <taxon>Bacteroidota</taxon>
        <taxon>Flavobacteriia</taxon>
        <taxon>Flavobacteriales</taxon>
        <taxon>Flavobacteriaceae</taxon>
        <taxon>Nonlabens</taxon>
    </lineage>
</organism>
<evidence type="ECO:0000256" key="10">
    <source>
        <dbReference type="ARBA" id="ARBA00033270"/>
    </source>
</evidence>
<comment type="catalytic activity">
    <reaction evidence="15">
        <text>[GlcNAc-(1-&gt;4)-Mur2Ac(oyl-L-Ala-gamma-D-Glu-L-Lys-D-Ala-D-Ala)](n)-di-trans,octa-cis-undecaprenyl diphosphate + beta-D-GlcNAc-(1-&gt;4)-Mur2Ac(oyl-L-Ala-gamma-D-Glu-L-Lys-D-Ala-D-Ala)-di-trans,octa-cis-undecaprenyl diphosphate = [GlcNAc-(1-&gt;4)-Mur2Ac(oyl-L-Ala-gamma-D-Glu-L-Lys-D-Ala-D-Ala)](n+1)-di-trans,octa-cis-undecaprenyl diphosphate + di-trans,octa-cis-undecaprenyl diphosphate + H(+)</text>
        <dbReference type="Rhea" id="RHEA:23708"/>
        <dbReference type="Rhea" id="RHEA-COMP:9602"/>
        <dbReference type="Rhea" id="RHEA-COMP:9603"/>
        <dbReference type="ChEBI" id="CHEBI:15378"/>
        <dbReference type="ChEBI" id="CHEBI:58405"/>
        <dbReference type="ChEBI" id="CHEBI:60033"/>
        <dbReference type="ChEBI" id="CHEBI:78435"/>
        <dbReference type="EC" id="2.4.99.28"/>
    </reaction>
</comment>
<evidence type="ECO:0000256" key="14">
    <source>
        <dbReference type="ARBA" id="ARBA00044770"/>
    </source>
</evidence>
<evidence type="ECO:0000313" key="17">
    <source>
        <dbReference type="EMBL" id="PPK94446.1"/>
    </source>
</evidence>
<keyword evidence="3" id="KW-0808">Transferase</keyword>
<evidence type="ECO:0000256" key="8">
    <source>
        <dbReference type="ARBA" id="ARBA00023136"/>
    </source>
</evidence>
<dbReference type="PANTHER" id="PTHR30474">
    <property type="entry name" value="CELL CYCLE PROTEIN"/>
    <property type="match status" value="1"/>
</dbReference>
<evidence type="ECO:0000256" key="5">
    <source>
        <dbReference type="ARBA" id="ARBA00022960"/>
    </source>
</evidence>
<dbReference type="GO" id="GO:0008360">
    <property type="term" value="P:regulation of cell shape"/>
    <property type="evidence" value="ECO:0007669"/>
    <property type="project" value="UniProtKB-KW"/>
</dbReference>
<dbReference type="EC" id="2.4.99.28" evidence="14"/>
<keyword evidence="2" id="KW-0328">Glycosyltransferase</keyword>
<keyword evidence="4 16" id="KW-0812">Transmembrane</keyword>
<feature type="transmembrane region" description="Helical" evidence="16">
    <location>
        <begin position="61"/>
        <end position="81"/>
    </location>
</feature>
<comment type="similarity">
    <text evidence="11">Belongs to the SEDS family. FtsW subfamily.</text>
</comment>
<evidence type="ECO:0000256" key="3">
    <source>
        <dbReference type="ARBA" id="ARBA00022679"/>
    </source>
</evidence>
<evidence type="ECO:0000256" key="1">
    <source>
        <dbReference type="ARBA" id="ARBA00004141"/>
    </source>
</evidence>
<feature type="transmembrane region" description="Helical" evidence="16">
    <location>
        <begin position="101"/>
        <end position="124"/>
    </location>
</feature>
<keyword evidence="6" id="KW-0573">Peptidoglycan synthesis</keyword>
<keyword evidence="8 16" id="KW-0472">Membrane</keyword>
<feature type="transmembrane region" description="Helical" evidence="16">
    <location>
        <begin position="264"/>
        <end position="290"/>
    </location>
</feature>
<dbReference type="GO" id="GO:0032153">
    <property type="term" value="C:cell division site"/>
    <property type="evidence" value="ECO:0007669"/>
    <property type="project" value="TreeGrafter"/>
</dbReference>
<dbReference type="GO" id="GO:0005886">
    <property type="term" value="C:plasma membrane"/>
    <property type="evidence" value="ECO:0007669"/>
    <property type="project" value="TreeGrafter"/>
</dbReference>
<keyword evidence="17" id="KW-0132">Cell division</keyword>
<reference evidence="17 18" key="1">
    <citation type="submission" date="2018-02" db="EMBL/GenBank/DDBJ databases">
        <title>Genomic Encyclopedia of Archaeal and Bacterial Type Strains, Phase II (KMG-II): from individual species to whole genera.</title>
        <authorList>
            <person name="Goeker M."/>
        </authorList>
    </citation>
    <scope>NUCLEOTIDE SEQUENCE [LARGE SCALE GENOMIC DNA]</scope>
    <source>
        <strain evidence="17 18">DSM 16809</strain>
    </source>
</reference>
<sequence length="388" mass="41867">MWALVIILLVFSFLPVYSASANLAYIGKGTGNTTKFLVKHFGHVVIGLGLLYSVHKIPYRYFRGLSVLLLPVVIILLGYTAMQGTVMGGASASRWMTVPVIGMKFQTSTFAFVVLMAYVAKYLASIKDKVVTFKESILPLWVPVGIILMLIVPFNLSTAVLIFAMILLICFVGGYPLKYLLAMLGVGFVALTLFVLTAKAFPGVFPNRVDTWVSRIATFGGEGDSDSTYQVERAKTAIANGYIVGVGPGKSVTKHVLPQSASDFIFAIILEEFGIIGGLIILSLYLFFLFRLIIISTKAASVFGQLLVIGVGFPIVFQALTNMAVAVNLIPVTGQTLPLISSGGTSILMTCMAVGIVLSVSAQREEVKAREKIKEDEMNPLDVLSEAI</sequence>
<evidence type="ECO:0000256" key="15">
    <source>
        <dbReference type="ARBA" id="ARBA00049902"/>
    </source>
</evidence>
<name>A0A2S6IJT9_9FLAO</name>
<comment type="caution">
    <text evidence="17">The sequence shown here is derived from an EMBL/GenBank/DDBJ whole genome shotgun (WGS) entry which is preliminary data.</text>
</comment>
<dbReference type="GO" id="GO:0051301">
    <property type="term" value="P:cell division"/>
    <property type="evidence" value="ECO:0007669"/>
    <property type="project" value="UniProtKB-KW"/>
</dbReference>
<keyword evidence="7 16" id="KW-1133">Transmembrane helix</keyword>
<accession>A0A2S6IJT9</accession>
<dbReference type="Proteomes" id="UP000239002">
    <property type="component" value="Unassembled WGS sequence"/>
</dbReference>
<dbReference type="InterPro" id="IPR001182">
    <property type="entry name" value="FtsW/RodA"/>
</dbReference>
<dbReference type="PANTHER" id="PTHR30474:SF2">
    <property type="entry name" value="PEPTIDOGLYCAN GLYCOSYLTRANSFERASE FTSW-RELATED"/>
    <property type="match status" value="1"/>
</dbReference>
<dbReference type="Pfam" id="PF01098">
    <property type="entry name" value="FTSW_RODA_SPOVE"/>
    <property type="match status" value="1"/>
</dbReference>
<feature type="transmembrane region" description="Helical" evidence="16">
    <location>
        <begin position="340"/>
        <end position="362"/>
    </location>
</feature>
<evidence type="ECO:0000256" key="11">
    <source>
        <dbReference type="ARBA" id="ARBA00038053"/>
    </source>
</evidence>